<dbReference type="OrthoDB" id="9804217at2"/>
<dbReference type="GO" id="GO:0000162">
    <property type="term" value="P:L-tryptophan biosynthetic process"/>
    <property type="evidence" value="ECO:0007669"/>
    <property type="project" value="UniProtKB-UniPathway"/>
</dbReference>
<comment type="catalytic activity">
    <reaction evidence="1">
        <text>1-(2-carboxyphenylamino)-1-deoxy-D-ribulose 5-phosphate + H(+) = (1S,2R)-1-C-(indol-3-yl)glycerol 3-phosphate + CO2 + H2O</text>
        <dbReference type="Rhea" id="RHEA:23476"/>
        <dbReference type="ChEBI" id="CHEBI:15377"/>
        <dbReference type="ChEBI" id="CHEBI:15378"/>
        <dbReference type="ChEBI" id="CHEBI:16526"/>
        <dbReference type="ChEBI" id="CHEBI:58613"/>
        <dbReference type="ChEBI" id="CHEBI:58866"/>
        <dbReference type="EC" id="4.1.1.48"/>
    </reaction>
</comment>
<dbReference type="Gene3D" id="3.20.20.70">
    <property type="entry name" value="Aldolase class I"/>
    <property type="match status" value="1"/>
</dbReference>
<dbReference type="PROSITE" id="PS00614">
    <property type="entry name" value="IGPS"/>
    <property type="match status" value="1"/>
</dbReference>
<dbReference type="EC" id="4.1.1.48" evidence="3"/>
<dbReference type="EMBL" id="QWLB01000010">
    <property type="protein sequence ID" value="RIH93096.1"/>
    <property type="molecule type" value="Genomic_DNA"/>
</dbReference>
<feature type="domain" description="Indole-3-glycerol phosphate synthase" evidence="9">
    <location>
        <begin position="38"/>
        <end position="258"/>
    </location>
</feature>
<evidence type="ECO:0000256" key="6">
    <source>
        <dbReference type="ARBA" id="ARBA00022822"/>
    </source>
</evidence>
<dbReference type="InterPro" id="IPR045186">
    <property type="entry name" value="Indole-3-glycerol_P_synth"/>
</dbReference>
<dbReference type="Pfam" id="PF00218">
    <property type="entry name" value="IGPS"/>
    <property type="match status" value="1"/>
</dbReference>
<proteinExistence type="predicted"/>
<sequence length="262" mass="28250">MRLEPDLSRVPGVLGEISRRRWAEVVDLEPPSFPPTSQPRPSLLEALQAPGLSLIAEVKRKSPSQGDIAQLDPAQVAQAYAKGGARAISVLTEPHYFAGSNADLLAVRQAVGLPILRKDFTVHPRQLEEARALGASAVLLIVAVLGELTGAYLELAQQQGLDALVEVHDEAELEVALSSRAQILGINNRNLVDLKIDRTTAPRLGRLARERGFGGALVAESGYSHPAELEELHSLFDAVLIGTSLARSQDWQAAVQKLTFRS</sequence>
<dbReference type="InterPro" id="IPR001468">
    <property type="entry name" value="Indole-3-GlycerolPSynthase_CS"/>
</dbReference>
<keyword evidence="8 10" id="KW-0456">Lyase</keyword>
<evidence type="ECO:0000256" key="4">
    <source>
        <dbReference type="ARBA" id="ARBA00022605"/>
    </source>
</evidence>
<dbReference type="GO" id="GO:0004640">
    <property type="term" value="F:phosphoribosylanthranilate isomerase activity"/>
    <property type="evidence" value="ECO:0007669"/>
    <property type="project" value="TreeGrafter"/>
</dbReference>
<keyword evidence="5" id="KW-0210">Decarboxylase</keyword>
<dbReference type="InterPro" id="IPR013798">
    <property type="entry name" value="Indole-3-glycerol_P_synth_dom"/>
</dbReference>
<dbReference type="RefSeq" id="WP_119356560.1">
    <property type="nucleotide sequence ID" value="NZ_BJXM01000006.1"/>
</dbReference>
<dbReference type="CDD" id="cd00331">
    <property type="entry name" value="IGPS"/>
    <property type="match status" value="1"/>
</dbReference>
<comment type="caution">
    <text evidence="10">The sequence shown here is derived from an EMBL/GenBank/DDBJ whole genome shotgun (WGS) entry which is preliminary data.</text>
</comment>
<evidence type="ECO:0000313" key="10">
    <source>
        <dbReference type="EMBL" id="RIH93096.1"/>
    </source>
</evidence>
<dbReference type="GO" id="GO:0004425">
    <property type="term" value="F:indole-3-glycerol-phosphate synthase activity"/>
    <property type="evidence" value="ECO:0007669"/>
    <property type="project" value="UniProtKB-EC"/>
</dbReference>
<reference evidence="10 11" key="1">
    <citation type="submission" date="2018-08" db="EMBL/GenBank/DDBJ databases">
        <title>Meiothermus granaticius genome AF-68 sequencing project.</title>
        <authorList>
            <person name="Da Costa M.S."/>
            <person name="Albuquerque L."/>
            <person name="Raposo P."/>
            <person name="Froufe H.J.C."/>
            <person name="Barroso C.S."/>
            <person name="Egas C."/>
        </authorList>
    </citation>
    <scope>NUCLEOTIDE SEQUENCE [LARGE SCALE GENOMIC DNA]</scope>
    <source>
        <strain evidence="10 11">AF-68</strain>
    </source>
</reference>
<evidence type="ECO:0000313" key="11">
    <source>
        <dbReference type="Proteomes" id="UP000266178"/>
    </source>
</evidence>
<evidence type="ECO:0000259" key="9">
    <source>
        <dbReference type="Pfam" id="PF00218"/>
    </source>
</evidence>
<dbReference type="SUPFAM" id="SSF51366">
    <property type="entry name" value="Ribulose-phoshate binding barrel"/>
    <property type="match status" value="1"/>
</dbReference>
<name>A0A399FBN4_9DEIN</name>
<dbReference type="NCBIfam" id="NF001376">
    <property type="entry name" value="PRK00278.2-3"/>
    <property type="match status" value="1"/>
</dbReference>
<accession>A0A399FBN4</accession>
<evidence type="ECO:0000256" key="3">
    <source>
        <dbReference type="ARBA" id="ARBA00012362"/>
    </source>
</evidence>
<evidence type="ECO:0000256" key="2">
    <source>
        <dbReference type="ARBA" id="ARBA00004696"/>
    </source>
</evidence>
<evidence type="ECO:0000256" key="5">
    <source>
        <dbReference type="ARBA" id="ARBA00022793"/>
    </source>
</evidence>
<keyword evidence="4" id="KW-0028">Amino-acid biosynthesis</keyword>
<dbReference type="PANTHER" id="PTHR22854">
    <property type="entry name" value="TRYPTOPHAN BIOSYNTHESIS PROTEIN"/>
    <property type="match status" value="1"/>
</dbReference>
<dbReference type="InterPro" id="IPR011060">
    <property type="entry name" value="RibuloseP-bd_barrel"/>
</dbReference>
<organism evidence="10 11">
    <name type="scientific">Meiothermus granaticius NBRC 107808</name>
    <dbReference type="NCBI Taxonomy" id="1227551"/>
    <lineage>
        <taxon>Bacteria</taxon>
        <taxon>Thermotogati</taxon>
        <taxon>Deinococcota</taxon>
        <taxon>Deinococci</taxon>
        <taxon>Thermales</taxon>
        <taxon>Thermaceae</taxon>
        <taxon>Meiothermus</taxon>
    </lineage>
</organism>
<evidence type="ECO:0000256" key="1">
    <source>
        <dbReference type="ARBA" id="ARBA00001633"/>
    </source>
</evidence>
<evidence type="ECO:0000256" key="8">
    <source>
        <dbReference type="ARBA" id="ARBA00023239"/>
    </source>
</evidence>
<gene>
    <name evidence="10" type="primary">trpC</name>
    <name evidence="10" type="ORF">Mgrana_01055</name>
</gene>
<comment type="pathway">
    <text evidence="2">Amino-acid biosynthesis; L-tryptophan biosynthesis; L-tryptophan from chorismate: step 4/5.</text>
</comment>
<keyword evidence="6" id="KW-0822">Tryptophan biosynthesis</keyword>
<dbReference type="Proteomes" id="UP000266178">
    <property type="component" value="Unassembled WGS sequence"/>
</dbReference>
<dbReference type="UniPathway" id="UPA00035">
    <property type="reaction ID" value="UER00043"/>
</dbReference>
<protein>
    <recommendedName>
        <fullName evidence="3">indole-3-glycerol-phosphate synthase</fullName>
        <ecNumber evidence="3">4.1.1.48</ecNumber>
    </recommendedName>
</protein>
<dbReference type="PANTHER" id="PTHR22854:SF2">
    <property type="entry name" value="INDOLE-3-GLYCEROL-PHOSPHATE SYNTHASE"/>
    <property type="match status" value="1"/>
</dbReference>
<keyword evidence="7" id="KW-0057">Aromatic amino acid biosynthesis</keyword>
<dbReference type="AlphaFoldDB" id="A0A399FBN4"/>
<keyword evidence="11" id="KW-1185">Reference proteome</keyword>
<dbReference type="InterPro" id="IPR013785">
    <property type="entry name" value="Aldolase_TIM"/>
</dbReference>
<evidence type="ECO:0000256" key="7">
    <source>
        <dbReference type="ARBA" id="ARBA00023141"/>
    </source>
</evidence>